<feature type="transmembrane region" description="Helical" evidence="8">
    <location>
        <begin position="297"/>
        <end position="321"/>
    </location>
</feature>
<keyword evidence="11" id="KW-1185">Reference proteome</keyword>
<dbReference type="OrthoDB" id="9780560at2"/>
<gene>
    <name evidence="10" type="ORF">F8O01_04820</name>
</gene>
<dbReference type="EMBL" id="WBJZ01000005">
    <property type="protein sequence ID" value="KAB1659594.1"/>
    <property type="molecule type" value="Genomic_DNA"/>
</dbReference>
<dbReference type="InterPro" id="IPR003838">
    <property type="entry name" value="ABC3_permease_C"/>
</dbReference>
<comment type="similarity">
    <text evidence="6">Belongs to the ABC-4 integral membrane protein family.</text>
</comment>
<name>A0A7J5C0A6_9MICO</name>
<feature type="domain" description="ABC3 transporter permease C-terminal" evidence="9">
    <location>
        <begin position="258"/>
        <end position="381"/>
    </location>
</feature>
<evidence type="ECO:0000256" key="4">
    <source>
        <dbReference type="ARBA" id="ARBA00022989"/>
    </source>
</evidence>
<dbReference type="Proteomes" id="UP000467240">
    <property type="component" value="Unassembled WGS sequence"/>
</dbReference>
<feature type="region of interest" description="Disordered" evidence="7">
    <location>
        <begin position="15"/>
        <end position="53"/>
    </location>
</feature>
<proteinExistence type="inferred from homology"/>
<evidence type="ECO:0000256" key="2">
    <source>
        <dbReference type="ARBA" id="ARBA00022475"/>
    </source>
</evidence>
<organism evidence="10 11">
    <name type="scientific">Pseudoclavibacter chungangensis</name>
    <dbReference type="NCBI Taxonomy" id="587635"/>
    <lineage>
        <taxon>Bacteria</taxon>
        <taxon>Bacillati</taxon>
        <taxon>Actinomycetota</taxon>
        <taxon>Actinomycetes</taxon>
        <taxon>Micrococcales</taxon>
        <taxon>Microbacteriaceae</taxon>
        <taxon>Pseudoclavibacter</taxon>
    </lineage>
</organism>
<feature type="transmembrane region" description="Helical" evidence="8">
    <location>
        <begin position="341"/>
        <end position="369"/>
    </location>
</feature>
<dbReference type="PANTHER" id="PTHR30572:SF4">
    <property type="entry name" value="ABC TRANSPORTER PERMEASE YTRF"/>
    <property type="match status" value="1"/>
</dbReference>
<keyword evidence="3 8" id="KW-0812">Transmembrane</keyword>
<evidence type="ECO:0000256" key="6">
    <source>
        <dbReference type="ARBA" id="ARBA00038076"/>
    </source>
</evidence>
<evidence type="ECO:0000313" key="10">
    <source>
        <dbReference type="EMBL" id="KAB1659594.1"/>
    </source>
</evidence>
<keyword evidence="2" id="KW-1003">Cell membrane</keyword>
<evidence type="ECO:0000256" key="1">
    <source>
        <dbReference type="ARBA" id="ARBA00004651"/>
    </source>
</evidence>
<accession>A0A7J5C0A6</accession>
<dbReference type="PANTHER" id="PTHR30572">
    <property type="entry name" value="MEMBRANE COMPONENT OF TRANSPORTER-RELATED"/>
    <property type="match status" value="1"/>
</dbReference>
<evidence type="ECO:0000259" key="9">
    <source>
        <dbReference type="Pfam" id="PF02687"/>
    </source>
</evidence>
<dbReference type="Pfam" id="PF02687">
    <property type="entry name" value="FtsX"/>
    <property type="match status" value="1"/>
</dbReference>
<sequence>MASYGAENRLTVVQPDPTTIIADGAPAPYDAESQRGGDRNGSPLENAPGAGMSLTAIEPGHIATLESLSGVAGVRPVRDVDVEYVSAVDGARFGIPMASAGVSAQPQVAAGSSPDQASSRFEITVPELYADDLGYAAPQEAVGGNLTLGVSDASGELHEVSAVIVGVTQPPFTMLDESLAPNAALESELIELARLGLPPGTPEIVTLVTVDADPSLDAAGIAALQARIDAQGFHADTLADQLGAIRSIVDGILLVLNAFAAVALVAAGFGIVNTLLMSVQERTREIGLLKALGLGSARVFALFTVEALVIGLLGGALGMLAGTTLGGIANPLLADGALTGLHGLTLFTIEPVGLATTLVIVLGIALLAGTVPALRAARKDPVDALRTE</sequence>
<comment type="caution">
    <text evidence="10">The sequence shown here is derived from an EMBL/GenBank/DDBJ whole genome shotgun (WGS) entry which is preliminary data.</text>
</comment>
<evidence type="ECO:0000313" key="11">
    <source>
        <dbReference type="Proteomes" id="UP000467240"/>
    </source>
</evidence>
<dbReference type="RefSeq" id="WP_158039760.1">
    <property type="nucleotide sequence ID" value="NZ_JACCFV010000001.1"/>
</dbReference>
<evidence type="ECO:0000256" key="8">
    <source>
        <dbReference type="SAM" id="Phobius"/>
    </source>
</evidence>
<dbReference type="GO" id="GO:0005886">
    <property type="term" value="C:plasma membrane"/>
    <property type="evidence" value="ECO:0007669"/>
    <property type="project" value="UniProtKB-SubCell"/>
</dbReference>
<evidence type="ECO:0000256" key="7">
    <source>
        <dbReference type="SAM" id="MobiDB-lite"/>
    </source>
</evidence>
<comment type="subcellular location">
    <subcellularLocation>
        <location evidence="1">Cell membrane</location>
        <topology evidence="1">Multi-pass membrane protein</topology>
    </subcellularLocation>
</comment>
<keyword evidence="5 8" id="KW-0472">Membrane</keyword>
<evidence type="ECO:0000256" key="3">
    <source>
        <dbReference type="ARBA" id="ARBA00022692"/>
    </source>
</evidence>
<feature type="transmembrane region" description="Helical" evidence="8">
    <location>
        <begin position="251"/>
        <end position="276"/>
    </location>
</feature>
<protein>
    <submittedName>
        <fullName evidence="10">FtsX-like permease family protein</fullName>
    </submittedName>
</protein>
<dbReference type="InterPro" id="IPR050250">
    <property type="entry name" value="Macrolide_Exporter_MacB"/>
</dbReference>
<dbReference type="AlphaFoldDB" id="A0A7J5C0A6"/>
<reference evidence="10 11" key="1">
    <citation type="submission" date="2019-09" db="EMBL/GenBank/DDBJ databases">
        <title>Phylogeny of genus Pseudoclavibacter and closely related genus.</title>
        <authorList>
            <person name="Li Y."/>
        </authorList>
    </citation>
    <scope>NUCLEOTIDE SEQUENCE [LARGE SCALE GENOMIC DNA]</scope>
    <source>
        <strain evidence="10 11">DSM 23821</strain>
    </source>
</reference>
<dbReference type="GO" id="GO:0022857">
    <property type="term" value="F:transmembrane transporter activity"/>
    <property type="evidence" value="ECO:0007669"/>
    <property type="project" value="TreeGrafter"/>
</dbReference>
<evidence type="ECO:0000256" key="5">
    <source>
        <dbReference type="ARBA" id="ARBA00023136"/>
    </source>
</evidence>
<keyword evidence="4 8" id="KW-1133">Transmembrane helix</keyword>